<organism evidence="1">
    <name type="scientific">Mycobacterium sp. (strain MCS)</name>
    <dbReference type="NCBI Taxonomy" id="164756"/>
    <lineage>
        <taxon>Bacteria</taxon>
        <taxon>Bacillati</taxon>
        <taxon>Actinomycetota</taxon>
        <taxon>Actinomycetes</taxon>
        <taxon>Mycobacteriales</taxon>
        <taxon>Mycobacteriaceae</taxon>
        <taxon>Mycobacterium</taxon>
    </lineage>
</organism>
<proteinExistence type="predicted"/>
<name>A0A5Q5BSX1_MYCSS</name>
<dbReference type="AlphaFoldDB" id="A0A5Q5BSX1"/>
<reference evidence="1" key="1">
    <citation type="submission" date="2006-06" db="EMBL/GenBank/DDBJ databases">
        <title>Complete sequence of plasmid of Mycobacterium sp. MCS.</title>
        <authorList>
            <consortium name="US DOE Joint Genome Institute"/>
            <person name="Copeland A."/>
            <person name="Lucas S."/>
            <person name="Lapidus A."/>
            <person name="Barry K."/>
            <person name="Detter J.C."/>
            <person name="Glavina del Rio T."/>
            <person name="Hammon N."/>
            <person name="Israni S."/>
            <person name="Dalin E."/>
            <person name="Tice H."/>
            <person name="Pitluck S."/>
            <person name="Martinez M."/>
            <person name="Schmutz J."/>
            <person name="Larimer F."/>
            <person name="Land M."/>
            <person name="Hauser L."/>
            <person name="Kyrpides N."/>
            <person name="Kim E."/>
            <person name="Miller C.D."/>
            <person name="Hughes J.E."/>
            <person name="Anderson A.J."/>
            <person name="Sims R.C."/>
            <person name="Richardson P."/>
        </authorList>
    </citation>
    <scope>NUCLEOTIDE SEQUENCE [LARGE SCALE GENOMIC DNA]</scope>
    <source>
        <strain evidence="1">MCS</strain>
        <plasmid evidence="1">Plasmid1</plasmid>
    </source>
</reference>
<protein>
    <submittedName>
        <fullName evidence="1">Uncharacterized protein</fullName>
    </submittedName>
</protein>
<geneLocation type="plasmid" evidence="1">
    <name>Plasmid1</name>
</geneLocation>
<accession>A0A5Q5BSX1</accession>
<dbReference type="EMBL" id="CP000385">
    <property type="protein sequence ID" value="ABG11611.1"/>
    <property type="molecule type" value="Genomic_DNA"/>
</dbReference>
<sequence length="124" mass="13970">MPGAALSTPDLLFYFPQESISSLSDRWKDWVVRDATVVTRKDQAQDSPGVNFELLRTHILLRPAVTAAVAIAEPLLERNQSAGTKLVFYPFLPWPWPRVVGAHFVAGDSDTIWMMPRELTVDDF</sequence>
<keyword evidence="1" id="KW-0614">Plasmid</keyword>
<gene>
    <name evidence="1" type="ordered locus">Mmcs_5511</name>
</gene>
<dbReference type="KEGG" id="mmc:Mmcs_5511"/>
<evidence type="ECO:0000313" key="1">
    <source>
        <dbReference type="EMBL" id="ABG11611.1"/>
    </source>
</evidence>